<name>A0A444ZQP7_ARAHY</name>
<proteinExistence type="predicted"/>
<evidence type="ECO:0000313" key="4">
    <source>
        <dbReference type="Proteomes" id="UP000289738"/>
    </source>
</evidence>
<dbReference type="EMBL" id="SDMP01000014">
    <property type="protein sequence ID" value="RYR16506.1"/>
    <property type="molecule type" value="Genomic_DNA"/>
</dbReference>
<keyword evidence="4" id="KW-1185">Reference proteome</keyword>
<evidence type="ECO:0000313" key="3">
    <source>
        <dbReference type="EMBL" id="RYR16506.1"/>
    </source>
</evidence>
<protein>
    <recommendedName>
        <fullName evidence="2">DUF4216 domain-containing protein</fullName>
    </recommendedName>
</protein>
<dbReference type="Pfam" id="PF13952">
    <property type="entry name" value="DUF4216"/>
    <property type="match status" value="1"/>
</dbReference>
<dbReference type="AlphaFoldDB" id="A0A444ZQP7"/>
<sequence length="120" mass="13546">MVVLFKCICTDTTSDRDTRQDVLGHICVNFATPIHTGDRKDKETYILASEVRLVFYVNDEIKCSNPCEVKRLFDMGRPSPQSCMTSLLEFNVEGLRLTRDGNLEESTNNGFEDCDEAANS</sequence>
<dbReference type="Proteomes" id="UP000289738">
    <property type="component" value="Chromosome B04"/>
</dbReference>
<feature type="region of interest" description="Disordered" evidence="1">
    <location>
        <begin position="101"/>
        <end position="120"/>
    </location>
</feature>
<gene>
    <name evidence="3" type="ORF">Ahy_B04g073540</name>
</gene>
<evidence type="ECO:0000256" key="1">
    <source>
        <dbReference type="SAM" id="MobiDB-lite"/>
    </source>
</evidence>
<organism evidence="3 4">
    <name type="scientific">Arachis hypogaea</name>
    <name type="common">Peanut</name>
    <dbReference type="NCBI Taxonomy" id="3818"/>
    <lineage>
        <taxon>Eukaryota</taxon>
        <taxon>Viridiplantae</taxon>
        <taxon>Streptophyta</taxon>
        <taxon>Embryophyta</taxon>
        <taxon>Tracheophyta</taxon>
        <taxon>Spermatophyta</taxon>
        <taxon>Magnoliopsida</taxon>
        <taxon>eudicotyledons</taxon>
        <taxon>Gunneridae</taxon>
        <taxon>Pentapetalae</taxon>
        <taxon>rosids</taxon>
        <taxon>fabids</taxon>
        <taxon>Fabales</taxon>
        <taxon>Fabaceae</taxon>
        <taxon>Papilionoideae</taxon>
        <taxon>50 kb inversion clade</taxon>
        <taxon>dalbergioids sensu lato</taxon>
        <taxon>Dalbergieae</taxon>
        <taxon>Pterocarpus clade</taxon>
        <taxon>Arachis</taxon>
    </lineage>
</organism>
<reference evidence="3 4" key="1">
    <citation type="submission" date="2019-01" db="EMBL/GenBank/DDBJ databases">
        <title>Sequencing of cultivated peanut Arachis hypogaea provides insights into genome evolution and oil improvement.</title>
        <authorList>
            <person name="Chen X."/>
        </authorList>
    </citation>
    <scope>NUCLEOTIDE SEQUENCE [LARGE SCALE GENOMIC DNA]</scope>
    <source>
        <strain evidence="4">cv. Fuhuasheng</strain>
        <tissue evidence="3">Leaves</tissue>
    </source>
</reference>
<dbReference type="InterPro" id="IPR025312">
    <property type="entry name" value="DUF4216"/>
</dbReference>
<evidence type="ECO:0000259" key="2">
    <source>
        <dbReference type="Pfam" id="PF13952"/>
    </source>
</evidence>
<comment type="caution">
    <text evidence="3">The sequence shown here is derived from an EMBL/GenBank/DDBJ whole genome shotgun (WGS) entry which is preliminary data.</text>
</comment>
<accession>A0A444ZQP7</accession>
<feature type="domain" description="DUF4216" evidence="2">
    <location>
        <begin position="2"/>
        <end position="61"/>
    </location>
</feature>